<comment type="similarity">
    <text evidence="2">Belongs to the PHP hydrolase family. HisK subfamily.</text>
</comment>
<organism evidence="9 10">
    <name type="scientific">Halolamina pelagica</name>
    <dbReference type="NCBI Taxonomy" id="699431"/>
    <lineage>
        <taxon>Archaea</taxon>
        <taxon>Methanobacteriati</taxon>
        <taxon>Methanobacteriota</taxon>
        <taxon>Stenosarchaea group</taxon>
        <taxon>Halobacteria</taxon>
        <taxon>Halobacteriales</taxon>
        <taxon>Haloferacaceae</taxon>
    </lineage>
</organism>
<gene>
    <name evidence="9" type="ORF">SY89_00212</name>
</gene>
<evidence type="ECO:0000256" key="6">
    <source>
        <dbReference type="ARBA" id="ARBA00023102"/>
    </source>
</evidence>
<dbReference type="SUPFAM" id="SSF89550">
    <property type="entry name" value="PHP domain-like"/>
    <property type="match status" value="1"/>
</dbReference>
<comment type="pathway">
    <text evidence="1">Amino-acid biosynthesis; L-histidine biosynthesis; L-histidine from 5-phospho-alpha-D-ribose 1-diphosphate: step 8/9.</text>
</comment>
<accession>A0A0N8HZH2</accession>
<dbReference type="PANTHER" id="PTHR21039:SF0">
    <property type="entry name" value="HISTIDINOL-PHOSPHATASE"/>
    <property type="match status" value="1"/>
</dbReference>
<dbReference type="GO" id="GO:0005737">
    <property type="term" value="C:cytoplasm"/>
    <property type="evidence" value="ECO:0007669"/>
    <property type="project" value="TreeGrafter"/>
</dbReference>
<dbReference type="InterPro" id="IPR010140">
    <property type="entry name" value="Histidinol_P_phosphatase_HisJ"/>
</dbReference>
<dbReference type="STRING" id="699431.SY89_00212"/>
<evidence type="ECO:0000256" key="4">
    <source>
        <dbReference type="ARBA" id="ARBA00022605"/>
    </source>
</evidence>
<dbReference type="Proteomes" id="UP000050535">
    <property type="component" value="Unassembled WGS sequence"/>
</dbReference>
<evidence type="ECO:0000313" key="9">
    <source>
        <dbReference type="EMBL" id="KPN29499.1"/>
    </source>
</evidence>
<dbReference type="PATRIC" id="fig|699431.3.peg.231"/>
<evidence type="ECO:0000256" key="2">
    <source>
        <dbReference type="ARBA" id="ARBA00009152"/>
    </source>
</evidence>
<dbReference type="InterPro" id="IPR016195">
    <property type="entry name" value="Pol/histidinol_Pase-like"/>
</dbReference>
<sequence length="258" mass="28529">MVRFDYHTHSNYSDGYFIPGMVRAAEAAGLEGIGFADHCNVTAEGDARRRLDGLGFALDETYERRRQGIEWARTETEIEIFDAVEMDYVPGREADIAEFLEAAGFDYAVGSVHSVDGADVQWSENFVGLDDDGRRAVVDGYYDNLAALADSELFDIAAHADLIERTPELRGYSTVEHYEQAAAAFADSDTVPEINAGRVLDDYGEFHPAPDLLTTLLDHGVEFTVGSDAHHPEEVGRRIDALERHFDDHGIEPATLDV</sequence>
<keyword evidence="6" id="KW-0368">Histidine biosynthesis</keyword>
<keyword evidence="4" id="KW-0028">Amino-acid biosynthesis</keyword>
<evidence type="ECO:0000256" key="7">
    <source>
        <dbReference type="ARBA" id="ARBA00049158"/>
    </source>
</evidence>
<feature type="domain" description="PHP" evidence="8">
    <location>
        <begin position="5"/>
        <end position="195"/>
    </location>
</feature>
<name>A0A0N8HZH2_9EURY</name>
<dbReference type="Gene3D" id="3.20.20.140">
    <property type="entry name" value="Metal-dependent hydrolases"/>
    <property type="match status" value="1"/>
</dbReference>
<dbReference type="GO" id="GO:0004401">
    <property type="term" value="F:histidinol-phosphatase activity"/>
    <property type="evidence" value="ECO:0007669"/>
    <property type="project" value="UniProtKB-EC"/>
</dbReference>
<dbReference type="Pfam" id="PF02811">
    <property type="entry name" value="PHP"/>
    <property type="match status" value="1"/>
</dbReference>
<evidence type="ECO:0000256" key="5">
    <source>
        <dbReference type="ARBA" id="ARBA00022801"/>
    </source>
</evidence>
<protein>
    <recommendedName>
        <fullName evidence="3">histidinol-phosphatase</fullName>
        <ecNumber evidence="3">3.1.3.15</ecNumber>
    </recommendedName>
</protein>
<dbReference type="PANTHER" id="PTHR21039">
    <property type="entry name" value="HISTIDINOL PHOSPHATASE-RELATED"/>
    <property type="match status" value="1"/>
</dbReference>
<comment type="catalytic activity">
    <reaction evidence="7">
        <text>L-histidinol phosphate + H2O = L-histidinol + phosphate</text>
        <dbReference type="Rhea" id="RHEA:14465"/>
        <dbReference type="ChEBI" id="CHEBI:15377"/>
        <dbReference type="ChEBI" id="CHEBI:43474"/>
        <dbReference type="ChEBI" id="CHEBI:57699"/>
        <dbReference type="ChEBI" id="CHEBI:57980"/>
        <dbReference type="EC" id="3.1.3.15"/>
    </reaction>
</comment>
<evidence type="ECO:0000256" key="1">
    <source>
        <dbReference type="ARBA" id="ARBA00004970"/>
    </source>
</evidence>
<evidence type="ECO:0000256" key="3">
    <source>
        <dbReference type="ARBA" id="ARBA00013085"/>
    </source>
</evidence>
<dbReference type="EMBL" id="LGUC01000001">
    <property type="protein sequence ID" value="KPN29499.1"/>
    <property type="molecule type" value="Genomic_DNA"/>
</dbReference>
<comment type="caution">
    <text evidence="9">The sequence shown here is derived from an EMBL/GenBank/DDBJ whole genome shotgun (WGS) entry which is preliminary data.</text>
</comment>
<dbReference type="GO" id="GO:0000105">
    <property type="term" value="P:L-histidine biosynthetic process"/>
    <property type="evidence" value="ECO:0007669"/>
    <property type="project" value="UniProtKB-UniPathway"/>
</dbReference>
<dbReference type="AlphaFoldDB" id="A0A0N8HZH2"/>
<proteinExistence type="inferred from homology"/>
<dbReference type="UniPathway" id="UPA00031">
    <property type="reaction ID" value="UER00013"/>
</dbReference>
<keyword evidence="5" id="KW-0378">Hydrolase</keyword>
<reference evidence="10" key="1">
    <citation type="submission" date="2013-11" db="EMBL/GenBank/DDBJ databases">
        <authorList>
            <person name="Hoang H.T."/>
            <person name="Killian M.L."/>
            <person name="Madson D.M."/>
            <person name="Arruda P.H.E."/>
            <person name="Sun D."/>
            <person name="Schwartz K.J."/>
            <person name="Yoon K."/>
        </authorList>
    </citation>
    <scope>NUCLEOTIDE SEQUENCE [LARGE SCALE GENOMIC DNA]</scope>
    <source>
        <strain evidence="10">CDK2</strain>
    </source>
</reference>
<evidence type="ECO:0000313" key="10">
    <source>
        <dbReference type="Proteomes" id="UP000050535"/>
    </source>
</evidence>
<keyword evidence="10" id="KW-1185">Reference proteome</keyword>
<dbReference type="InterPro" id="IPR004013">
    <property type="entry name" value="PHP_dom"/>
</dbReference>
<dbReference type="OrthoDB" id="9968at2157"/>
<evidence type="ECO:0000259" key="8">
    <source>
        <dbReference type="Pfam" id="PF02811"/>
    </source>
</evidence>
<dbReference type="RefSeq" id="WP_054582784.1">
    <property type="nucleotide sequence ID" value="NZ_LGUC01000001.1"/>
</dbReference>
<dbReference type="EC" id="3.1.3.15" evidence="3"/>